<organism evidence="2 3">
    <name type="scientific">Lolium multiflorum</name>
    <name type="common">Italian ryegrass</name>
    <name type="synonym">Lolium perenne subsp. multiflorum</name>
    <dbReference type="NCBI Taxonomy" id="4521"/>
    <lineage>
        <taxon>Eukaryota</taxon>
        <taxon>Viridiplantae</taxon>
        <taxon>Streptophyta</taxon>
        <taxon>Embryophyta</taxon>
        <taxon>Tracheophyta</taxon>
        <taxon>Spermatophyta</taxon>
        <taxon>Magnoliopsida</taxon>
        <taxon>Liliopsida</taxon>
        <taxon>Poales</taxon>
        <taxon>Poaceae</taxon>
        <taxon>BOP clade</taxon>
        <taxon>Pooideae</taxon>
        <taxon>Poodae</taxon>
        <taxon>Poeae</taxon>
        <taxon>Poeae Chloroplast Group 2 (Poeae type)</taxon>
        <taxon>Loliodinae</taxon>
        <taxon>Loliinae</taxon>
        <taxon>Lolium</taxon>
    </lineage>
</organism>
<evidence type="ECO:0000256" key="1">
    <source>
        <dbReference type="SAM" id="MobiDB-lite"/>
    </source>
</evidence>
<comment type="caution">
    <text evidence="2">The sequence shown here is derived from an EMBL/GenBank/DDBJ whole genome shotgun (WGS) entry which is preliminary data.</text>
</comment>
<feature type="compositionally biased region" description="Low complexity" evidence="1">
    <location>
        <begin position="55"/>
        <end position="66"/>
    </location>
</feature>
<sequence length="206" mass="21583">MYGNRLSGEFTTGLKDFLVVANANKQGGFVICPCVDGFSFRPACSRERQGGTLTSARDLPSSASSLPRRRRASRAKLGAAAGPPLPLVWRWRRGPAQSAGAAPLRRRRRRPDGARSAWFRRGGGAAGSLLARPNAGASVAMGGDGGPGSGPVGLDLGRAWTGSGWVGLRGLVPGQPGVAQCPRRQRLVRVEAVAGVWPGWQCSCLL</sequence>
<accession>A0AAD8WWY9</accession>
<keyword evidence="3" id="KW-1185">Reference proteome</keyword>
<evidence type="ECO:0000313" key="3">
    <source>
        <dbReference type="Proteomes" id="UP001231189"/>
    </source>
</evidence>
<proteinExistence type="predicted"/>
<reference evidence="2" key="1">
    <citation type="submission" date="2023-07" db="EMBL/GenBank/DDBJ databases">
        <title>A chromosome-level genome assembly of Lolium multiflorum.</title>
        <authorList>
            <person name="Chen Y."/>
            <person name="Copetti D."/>
            <person name="Kolliker R."/>
            <person name="Studer B."/>
        </authorList>
    </citation>
    <scope>NUCLEOTIDE SEQUENCE</scope>
    <source>
        <strain evidence="2">02402/16</strain>
        <tissue evidence="2">Leaf</tissue>
    </source>
</reference>
<dbReference type="EMBL" id="JAUUTY010000002">
    <property type="protein sequence ID" value="KAK1681586.1"/>
    <property type="molecule type" value="Genomic_DNA"/>
</dbReference>
<dbReference type="Proteomes" id="UP001231189">
    <property type="component" value="Unassembled WGS sequence"/>
</dbReference>
<feature type="region of interest" description="Disordered" evidence="1">
    <location>
        <begin position="98"/>
        <end position="118"/>
    </location>
</feature>
<dbReference type="AlphaFoldDB" id="A0AAD8WWY9"/>
<name>A0AAD8WWY9_LOLMU</name>
<evidence type="ECO:0000313" key="2">
    <source>
        <dbReference type="EMBL" id="KAK1681586.1"/>
    </source>
</evidence>
<feature type="region of interest" description="Disordered" evidence="1">
    <location>
        <begin position="49"/>
        <end position="78"/>
    </location>
</feature>
<protein>
    <submittedName>
        <fullName evidence="2">Uncharacterized protein</fullName>
    </submittedName>
</protein>
<gene>
    <name evidence="2" type="ORF">QYE76_042434</name>
</gene>